<feature type="region of interest" description="Disordered" evidence="1">
    <location>
        <begin position="33"/>
        <end position="56"/>
    </location>
</feature>
<evidence type="ECO:0000313" key="3">
    <source>
        <dbReference type="Proteomes" id="UP000712600"/>
    </source>
</evidence>
<dbReference type="AlphaFoldDB" id="A0A8S9RNK1"/>
<dbReference type="Proteomes" id="UP000712600">
    <property type="component" value="Unassembled WGS sequence"/>
</dbReference>
<gene>
    <name evidence="2" type="ORF">F2Q69_00058770</name>
</gene>
<protein>
    <submittedName>
        <fullName evidence="2">Uncharacterized protein</fullName>
    </submittedName>
</protein>
<evidence type="ECO:0000313" key="2">
    <source>
        <dbReference type="EMBL" id="KAF3574493.1"/>
    </source>
</evidence>
<comment type="caution">
    <text evidence="2">The sequence shown here is derived from an EMBL/GenBank/DDBJ whole genome shotgun (WGS) entry which is preliminary data.</text>
</comment>
<accession>A0A8S9RNK1</accession>
<name>A0A8S9RNK1_BRACR</name>
<proteinExistence type="predicted"/>
<reference evidence="2" key="1">
    <citation type="submission" date="2019-12" db="EMBL/GenBank/DDBJ databases">
        <title>Genome sequencing and annotation of Brassica cretica.</title>
        <authorList>
            <person name="Studholme D.J."/>
            <person name="Sarris P."/>
        </authorList>
    </citation>
    <scope>NUCLEOTIDE SEQUENCE</scope>
    <source>
        <strain evidence="2">PFS-109/04</strain>
        <tissue evidence="2">Leaf</tissue>
    </source>
</reference>
<sequence length="56" mass="5888">MGAYEGVAGEESRALNPEEEYLFWSEGVDQMMGGEPIQAATPGSAAGSRYSGDPSF</sequence>
<dbReference type="EMBL" id="QGKX02000095">
    <property type="protein sequence ID" value="KAF3574493.1"/>
    <property type="molecule type" value="Genomic_DNA"/>
</dbReference>
<organism evidence="2 3">
    <name type="scientific">Brassica cretica</name>
    <name type="common">Mustard</name>
    <dbReference type="NCBI Taxonomy" id="69181"/>
    <lineage>
        <taxon>Eukaryota</taxon>
        <taxon>Viridiplantae</taxon>
        <taxon>Streptophyta</taxon>
        <taxon>Embryophyta</taxon>
        <taxon>Tracheophyta</taxon>
        <taxon>Spermatophyta</taxon>
        <taxon>Magnoliopsida</taxon>
        <taxon>eudicotyledons</taxon>
        <taxon>Gunneridae</taxon>
        <taxon>Pentapetalae</taxon>
        <taxon>rosids</taxon>
        <taxon>malvids</taxon>
        <taxon>Brassicales</taxon>
        <taxon>Brassicaceae</taxon>
        <taxon>Brassiceae</taxon>
        <taxon>Brassica</taxon>
    </lineage>
</organism>
<evidence type="ECO:0000256" key="1">
    <source>
        <dbReference type="SAM" id="MobiDB-lite"/>
    </source>
</evidence>